<evidence type="ECO:0000256" key="7">
    <source>
        <dbReference type="ARBA" id="ARBA00023002"/>
    </source>
</evidence>
<keyword evidence="10" id="KW-1207">Sterol metabolism</keyword>
<evidence type="ECO:0000256" key="13">
    <source>
        <dbReference type="RuleBase" id="RU361226"/>
    </source>
</evidence>
<keyword evidence="7 13" id="KW-0560">Oxidoreductase</keyword>
<dbReference type="CDD" id="cd06183">
    <property type="entry name" value="cyt_b5_reduct_like"/>
    <property type="match status" value="1"/>
</dbReference>
<dbReference type="PRINTS" id="PR00371">
    <property type="entry name" value="FPNCR"/>
</dbReference>
<keyword evidence="16" id="KW-1185">Reference proteome</keyword>
<dbReference type="SUPFAM" id="SSF52343">
    <property type="entry name" value="Ferredoxin reductase-like, C-terminal NADP-linked domain"/>
    <property type="match status" value="1"/>
</dbReference>
<dbReference type="FunFam" id="2.40.30.10:FF:000021">
    <property type="entry name" value="NADH-cytochrome b5 reductase"/>
    <property type="match status" value="1"/>
</dbReference>
<keyword evidence="9 13" id="KW-0520">NAD</keyword>
<comment type="cofactor">
    <cofactor evidence="1 12 13">
        <name>FAD</name>
        <dbReference type="ChEBI" id="CHEBI:57692"/>
    </cofactor>
</comment>
<keyword evidence="8" id="KW-0756">Sterol biosynthesis</keyword>
<dbReference type="Gene3D" id="3.40.50.80">
    <property type="entry name" value="Nucleotide-binding domain of ferredoxin-NADP reductase (FNR) module"/>
    <property type="match status" value="1"/>
</dbReference>
<evidence type="ECO:0000256" key="8">
    <source>
        <dbReference type="ARBA" id="ARBA00023011"/>
    </source>
</evidence>
<feature type="domain" description="FAD-binding FR-type" evidence="14">
    <location>
        <begin position="34"/>
        <end position="146"/>
    </location>
</feature>
<evidence type="ECO:0000259" key="14">
    <source>
        <dbReference type="PROSITE" id="PS51384"/>
    </source>
</evidence>
<dbReference type="Pfam" id="PF00970">
    <property type="entry name" value="FAD_binding_6"/>
    <property type="match status" value="1"/>
</dbReference>
<evidence type="ECO:0000256" key="3">
    <source>
        <dbReference type="ARBA" id="ARBA00022516"/>
    </source>
</evidence>
<feature type="binding site" evidence="12">
    <location>
        <position position="108"/>
    </location>
    <ligand>
        <name>FAD</name>
        <dbReference type="ChEBI" id="CHEBI:57692"/>
    </ligand>
</feature>
<evidence type="ECO:0000256" key="10">
    <source>
        <dbReference type="ARBA" id="ARBA00023166"/>
    </source>
</evidence>
<sequence>MIIGLGIIISTGYVFYITTQKKKSKYQRTLKDPNEKIPLPLIEKEIINHDTRKFRFKLPSENHVMGLPIGQHLYLSAKINNELVSRAYTPVSSDDDLGYVDLVIKVYFKDTHPKFPEGGKLSQYIDNMKIGETIDFRGPSGKLEYIGYGTFLIKANRKEPPVKINVDKLAMIAGGTGITPMLQLVRHITKDPKDETKLSLLFANQTEKDILLRDELEQVAKEHPDQFKLWYTVDRATEDWKYSTGFVSAEMIAGHLYEPSDDTLVLMCGPPPMINFACLPTLDKLGYDPRLRFAY</sequence>
<dbReference type="InterPro" id="IPR017927">
    <property type="entry name" value="FAD-bd_FR_type"/>
</dbReference>
<feature type="binding site" evidence="12">
    <location>
        <position position="120"/>
    </location>
    <ligand>
        <name>FAD</name>
        <dbReference type="ChEBI" id="CHEBI:57692"/>
    </ligand>
</feature>
<feature type="binding site" evidence="12">
    <location>
        <position position="179"/>
    </location>
    <ligand>
        <name>FAD</name>
        <dbReference type="ChEBI" id="CHEBI:57692"/>
    </ligand>
</feature>
<dbReference type="GO" id="GO:0071949">
    <property type="term" value="F:FAD binding"/>
    <property type="evidence" value="ECO:0007669"/>
    <property type="project" value="TreeGrafter"/>
</dbReference>
<dbReference type="SUPFAM" id="SSF63380">
    <property type="entry name" value="Riboflavin synthase domain-like"/>
    <property type="match status" value="1"/>
</dbReference>
<dbReference type="InterPro" id="IPR039261">
    <property type="entry name" value="FNR_nucleotide-bd"/>
</dbReference>
<feature type="binding site" evidence="12">
    <location>
        <position position="122"/>
    </location>
    <ligand>
        <name>FAD</name>
        <dbReference type="ChEBI" id="CHEBI:57692"/>
    </ligand>
</feature>
<dbReference type="PANTHER" id="PTHR19370">
    <property type="entry name" value="NADH-CYTOCHROME B5 REDUCTASE"/>
    <property type="match status" value="1"/>
</dbReference>
<evidence type="ECO:0000256" key="2">
    <source>
        <dbReference type="ARBA" id="ARBA00006105"/>
    </source>
</evidence>
<dbReference type="InterPro" id="IPR001433">
    <property type="entry name" value="OxRdtase_FAD/NAD-bd"/>
</dbReference>
<keyword evidence="11" id="KW-0753">Steroid metabolism</keyword>
<dbReference type="GO" id="GO:0016126">
    <property type="term" value="P:sterol biosynthetic process"/>
    <property type="evidence" value="ECO:0007669"/>
    <property type="project" value="UniProtKB-KW"/>
</dbReference>
<dbReference type="FunFam" id="3.40.50.80:FF:000005">
    <property type="entry name" value="NADH-cytochrome b5 reductase"/>
    <property type="match status" value="1"/>
</dbReference>
<feature type="binding site" evidence="12">
    <location>
        <position position="105"/>
    </location>
    <ligand>
        <name>FAD</name>
        <dbReference type="ChEBI" id="CHEBI:57692"/>
    </ligand>
</feature>
<dbReference type="AlphaFoldDB" id="A0AAN9TSU3"/>
<feature type="binding site" evidence="12">
    <location>
        <position position="86"/>
    </location>
    <ligand>
        <name>FAD</name>
        <dbReference type="ChEBI" id="CHEBI:57692"/>
    </ligand>
</feature>
<evidence type="ECO:0000256" key="6">
    <source>
        <dbReference type="ARBA" id="ARBA00022955"/>
    </source>
</evidence>
<name>A0AAN9TSU3_9HEMI</name>
<comment type="similarity">
    <text evidence="2 13">Belongs to the flavoprotein pyridine nucleotide cytochrome reductase family.</text>
</comment>
<comment type="catalytic activity">
    <reaction evidence="13">
        <text>2 Fe(III)-[cytochrome b5] + NADH = 2 Fe(II)-[cytochrome b5] + NAD(+) + H(+)</text>
        <dbReference type="Rhea" id="RHEA:46680"/>
        <dbReference type="Rhea" id="RHEA-COMP:10438"/>
        <dbReference type="Rhea" id="RHEA-COMP:10439"/>
        <dbReference type="ChEBI" id="CHEBI:15378"/>
        <dbReference type="ChEBI" id="CHEBI:29033"/>
        <dbReference type="ChEBI" id="CHEBI:29034"/>
        <dbReference type="ChEBI" id="CHEBI:57540"/>
        <dbReference type="ChEBI" id="CHEBI:57945"/>
        <dbReference type="EC" id="1.6.2.2"/>
    </reaction>
</comment>
<dbReference type="PROSITE" id="PS51384">
    <property type="entry name" value="FAD_FR"/>
    <property type="match status" value="1"/>
</dbReference>
<evidence type="ECO:0000256" key="9">
    <source>
        <dbReference type="ARBA" id="ARBA00023027"/>
    </source>
</evidence>
<gene>
    <name evidence="15" type="ORF">V9T40_009692</name>
</gene>
<evidence type="ECO:0000256" key="5">
    <source>
        <dbReference type="ARBA" id="ARBA00022827"/>
    </source>
</evidence>
<dbReference type="InterPro" id="IPR017938">
    <property type="entry name" value="Riboflavin_synthase-like_b-brl"/>
</dbReference>
<evidence type="ECO:0000313" key="15">
    <source>
        <dbReference type="EMBL" id="KAK7602251.1"/>
    </source>
</evidence>
<keyword evidence="6" id="KW-0752">Steroid biosynthesis</keyword>
<dbReference type="InterPro" id="IPR001834">
    <property type="entry name" value="CBR-like"/>
</dbReference>
<evidence type="ECO:0000313" key="16">
    <source>
        <dbReference type="Proteomes" id="UP001367676"/>
    </source>
</evidence>
<comment type="caution">
    <text evidence="15">The sequence shown here is derived from an EMBL/GenBank/DDBJ whole genome shotgun (WGS) entry which is preliminary data.</text>
</comment>
<dbReference type="EMBL" id="JBBCAQ010000010">
    <property type="protein sequence ID" value="KAK7602251.1"/>
    <property type="molecule type" value="Genomic_DNA"/>
</dbReference>
<dbReference type="Pfam" id="PF00175">
    <property type="entry name" value="NAD_binding_1"/>
    <property type="match status" value="1"/>
</dbReference>
<keyword evidence="4 12" id="KW-0285">Flavoprotein</keyword>
<evidence type="ECO:0000256" key="11">
    <source>
        <dbReference type="ARBA" id="ARBA00023221"/>
    </source>
</evidence>
<feature type="binding site" evidence="12">
    <location>
        <position position="103"/>
    </location>
    <ligand>
        <name>FAD</name>
        <dbReference type="ChEBI" id="CHEBI:57692"/>
    </ligand>
</feature>
<dbReference type="GO" id="GO:0090524">
    <property type="term" value="F:cytochrome-b5 reductase activity, acting on NADH"/>
    <property type="evidence" value="ECO:0007669"/>
    <property type="project" value="UniProtKB-EC"/>
</dbReference>
<dbReference type="EC" id="1.6.2.2" evidence="13"/>
<reference evidence="15 16" key="1">
    <citation type="submission" date="2024-03" db="EMBL/GenBank/DDBJ databases">
        <title>Adaptation during the transition from Ophiocordyceps entomopathogen to insect associate is accompanied by gene loss and intensified selection.</title>
        <authorList>
            <person name="Ward C.M."/>
            <person name="Onetto C.A."/>
            <person name="Borneman A.R."/>
        </authorList>
    </citation>
    <scope>NUCLEOTIDE SEQUENCE [LARGE SCALE GENOMIC DNA]</scope>
    <source>
        <strain evidence="15">AWRI1</strain>
        <tissue evidence="15">Single Adult Female</tissue>
    </source>
</reference>
<feature type="binding site" evidence="12">
    <location>
        <position position="88"/>
    </location>
    <ligand>
        <name>FAD</name>
        <dbReference type="ChEBI" id="CHEBI:57692"/>
    </ligand>
</feature>
<dbReference type="InterPro" id="IPR001709">
    <property type="entry name" value="Flavoprot_Pyr_Nucl_cyt_Rdtase"/>
</dbReference>
<dbReference type="Proteomes" id="UP001367676">
    <property type="component" value="Unassembled WGS sequence"/>
</dbReference>
<keyword evidence="3" id="KW-0444">Lipid biosynthesis</keyword>
<evidence type="ECO:0000256" key="1">
    <source>
        <dbReference type="ARBA" id="ARBA00001974"/>
    </source>
</evidence>
<evidence type="ECO:0000256" key="12">
    <source>
        <dbReference type="PIRSR" id="PIRSR601834-1"/>
    </source>
</evidence>
<proteinExistence type="inferred from homology"/>
<dbReference type="GO" id="GO:0005739">
    <property type="term" value="C:mitochondrion"/>
    <property type="evidence" value="ECO:0007669"/>
    <property type="project" value="TreeGrafter"/>
</dbReference>
<protein>
    <recommendedName>
        <fullName evidence="13">NADH-cytochrome b5 reductase</fullName>
        <ecNumber evidence="13">1.6.2.2</ecNumber>
    </recommendedName>
</protein>
<evidence type="ECO:0000256" key="4">
    <source>
        <dbReference type="ARBA" id="ARBA00022630"/>
    </source>
</evidence>
<organism evidence="15 16">
    <name type="scientific">Parthenolecanium corni</name>
    <dbReference type="NCBI Taxonomy" id="536013"/>
    <lineage>
        <taxon>Eukaryota</taxon>
        <taxon>Metazoa</taxon>
        <taxon>Ecdysozoa</taxon>
        <taxon>Arthropoda</taxon>
        <taxon>Hexapoda</taxon>
        <taxon>Insecta</taxon>
        <taxon>Pterygota</taxon>
        <taxon>Neoptera</taxon>
        <taxon>Paraneoptera</taxon>
        <taxon>Hemiptera</taxon>
        <taxon>Sternorrhyncha</taxon>
        <taxon>Coccoidea</taxon>
        <taxon>Coccidae</taxon>
        <taxon>Parthenolecanium</taxon>
    </lineage>
</organism>
<keyword evidence="5 12" id="KW-0274">FAD</keyword>
<accession>A0AAN9TSU3</accession>
<keyword evidence="6" id="KW-0443">Lipid metabolism</keyword>
<dbReference type="PANTHER" id="PTHR19370:SF185">
    <property type="entry name" value="NADH-CYTOCHROME B5 REDUCTASE"/>
    <property type="match status" value="1"/>
</dbReference>
<dbReference type="InterPro" id="IPR008333">
    <property type="entry name" value="Cbr1-like_FAD-bd_dom"/>
</dbReference>
<dbReference type="PRINTS" id="PR00406">
    <property type="entry name" value="CYTB5RDTASE"/>
</dbReference>
<dbReference type="Gene3D" id="2.40.30.10">
    <property type="entry name" value="Translation factors"/>
    <property type="match status" value="1"/>
</dbReference>